<reference evidence="4" key="1">
    <citation type="submission" date="2020-08" db="EMBL/GenBank/DDBJ databases">
        <title>Genomic Encyclopedia of Type Strains, Phase IV (KMG-V): Genome sequencing to study the core and pangenomes of soil and plant-associated prokaryotes.</title>
        <authorList>
            <person name="Whitman W."/>
        </authorList>
    </citation>
    <scope>NUCLEOTIDE SEQUENCE [LARGE SCALE GENOMIC DNA]</scope>
    <source>
        <strain evidence="4">M8UP27</strain>
    </source>
</reference>
<dbReference type="SMART" id="SM00060">
    <property type="entry name" value="FN3"/>
    <property type="match status" value="2"/>
</dbReference>
<evidence type="ECO:0000259" key="3">
    <source>
        <dbReference type="PROSITE" id="PS50853"/>
    </source>
</evidence>
<feature type="compositionally biased region" description="Low complexity" evidence="1">
    <location>
        <begin position="227"/>
        <end position="240"/>
    </location>
</feature>
<dbReference type="PROSITE" id="PS50853">
    <property type="entry name" value="FN3"/>
    <property type="match status" value="1"/>
</dbReference>
<proteinExistence type="predicted"/>
<evidence type="ECO:0000313" key="5">
    <source>
        <dbReference type="Proteomes" id="UP000568106"/>
    </source>
</evidence>
<dbReference type="PROSITE" id="PS51257">
    <property type="entry name" value="PROKAR_LIPOPROTEIN"/>
    <property type="match status" value="1"/>
</dbReference>
<feature type="chain" id="PRO_5031529758" description="Fibronectin type-III domain-containing protein" evidence="2">
    <location>
        <begin position="40"/>
        <end position="417"/>
    </location>
</feature>
<dbReference type="EMBL" id="JACHDY010000005">
    <property type="protein sequence ID" value="MBB5318609.1"/>
    <property type="molecule type" value="Genomic_DNA"/>
</dbReference>
<feature type="signal peptide" evidence="2">
    <location>
        <begin position="1"/>
        <end position="39"/>
    </location>
</feature>
<organism evidence="4 5">
    <name type="scientific">Tunturiibacter empetritectus</name>
    <dbReference type="NCBI Taxonomy" id="3069691"/>
    <lineage>
        <taxon>Bacteria</taxon>
        <taxon>Pseudomonadati</taxon>
        <taxon>Acidobacteriota</taxon>
        <taxon>Terriglobia</taxon>
        <taxon>Terriglobales</taxon>
        <taxon>Acidobacteriaceae</taxon>
        <taxon>Tunturiibacter</taxon>
    </lineage>
</organism>
<keyword evidence="2" id="KW-0732">Signal</keyword>
<dbReference type="InterPro" id="IPR003961">
    <property type="entry name" value="FN3_dom"/>
</dbReference>
<dbReference type="Gene3D" id="2.60.40.10">
    <property type="entry name" value="Immunoglobulins"/>
    <property type="match status" value="1"/>
</dbReference>
<dbReference type="InterPro" id="IPR036116">
    <property type="entry name" value="FN3_sf"/>
</dbReference>
<gene>
    <name evidence="4" type="ORF">HDF09_003308</name>
</gene>
<evidence type="ECO:0000256" key="2">
    <source>
        <dbReference type="SAM" id="SignalP"/>
    </source>
</evidence>
<protein>
    <recommendedName>
        <fullName evidence="3">Fibronectin type-III domain-containing protein</fullName>
    </recommendedName>
</protein>
<accession>A0A7W8IK24</accession>
<feature type="domain" description="Fibronectin type-III" evidence="3">
    <location>
        <begin position="313"/>
        <end position="417"/>
    </location>
</feature>
<comment type="caution">
    <text evidence="4">The sequence shown here is derived from an EMBL/GenBank/DDBJ whole genome shotgun (WGS) entry which is preliminary data.</text>
</comment>
<sequence>MKSLLIPSRSQTRRWLPLAAAALPIVFALGCASPGPPHAPSLNLPEVVKDLTAERVGDSVTLHWTTPEKTTDHLAIKGIITAEICRATLPAPTSTPACTVVKHLPVKSGPSQADEALPPALTADPASLLAYKVQLFNAHNRSAGSSSEAFAAAGAAPPPVEQLRATSVREGIQLEWQQPKGVSPGNSQVQLDRHLVASTTTTPTPAPANSASSTAPKPALRSKSRKASPPSAFASAKPQATLSTSPKTPDDVKLETPKQAADAGGTIDQTTQKGGSYRYTARRIRTLSLAGHALEVRSEVSAPITITMLDTFPPAIPTGLEAVPGGATASDRSIDLSWTPNTDADLAGYSVYRQEVTPTGQVAGPATRLNPSPIVGPAYRDQTAIPGHRYAYRVTAVDATGNESAPSADVQETLREQ</sequence>
<feature type="compositionally biased region" description="Low complexity" evidence="1">
    <location>
        <begin position="199"/>
        <end position="219"/>
    </location>
</feature>
<keyword evidence="5" id="KW-1185">Reference proteome</keyword>
<evidence type="ECO:0000313" key="4">
    <source>
        <dbReference type="EMBL" id="MBB5318609.1"/>
    </source>
</evidence>
<dbReference type="Proteomes" id="UP000568106">
    <property type="component" value="Unassembled WGS sequence"/>
</dbReference>
<name>A0A7W8IK24_9BACT</name>
<dbReference type="AlphaFoldDB" id="A0A7W8IK24"/>
<feature type="region of interest" description="Disordered" evidence="1">
    <location>
        <begin position="199"/>
        <end position="276"/>
    </location>
</feature>
<dbReference type="InterPro" id="IPR013783">
    <property type="entry name" value="Ig-like_fold"/>
</dbReference>
<dbReference type="CDD" id="cd00063">
    <property type="entry name" value="FN3"/>
    <property type="match status" value="1"/>
</dbReference>
<dbReference type="SUPFAM" id="SSF49265">
    <property type="entry name" value="Fibronectin type III"/>
    <property type="match status" value="1"/>
</dbReference>
<evidence type="ECO:0000256" key="1">
    <source>
        <dbReference type="SAM" id="MobiDB-lite"/>
    </source>
</evidence>